<dbReference type="AlphaFoldDB" id="A0A0A9E8N0"/>
<protein>
    <submittedName>
        <fullName evidence="1">Ss1</fullName>
    </submittedName>
</protein>
<dbReference type="EMBL" id="GBRH01202497">
    <property type="protein sequence ID" value="JAD95398.1"/>
    <property type="molecule type" value="Transcribed_RNA"/>
</dbReference>
<reference evidence="1" key="2">
    <citation type="journal article" date="2015" name="Data Brief">
        <title>Shoot transcriptome of the giant reed, Arundo donax.</title>
        <authorList>
            <person name="Barrero R.A."/>
            <person name="Guerrero F.D."/>
            <person name="Moolhuijzen P."/>
            <person name="Goolsby J.A."/>
            <person name="Tidwell J."/>
            <person name="Bellgard S.E."/>
            <person name="Bellgard M.I."/>
        </authorList>
    </citation>
    <scope>NUCLEOTIDE SEQUENCE</scope>
    <source>
        <tissue evidence="1">Shoot tissue taken approximately 20 cm above the soil surface</tissue>
    </source>
</reference>
<organism evidence="1">
    <name type="scientific">Arundo donax</name>
    <name type="common">Giant reed</name>
    <name type="synonym">Donax arundinaceus</name>
    <dbReference type="NCBI Taxonomy" id="35708"/>
    <lineage>
        <taxon>Eukaryota</taxon>
        <taxon>Viridiplantae</taxon>
        <taxon>Streptophyta</taxon>
        <taxon>Embryophyta</taxon>
        <taxon>Tracheophyta</taxon>
        <taxon>Spermatophyta</taxon>
        <taxon>Magnoliopsida</taxon>
        <taxon>Liliopsida</taxon>
        <taxon>Poales</taxon>
        <taxon>Poaceae</taxon>
        <taxon>PACMAD clade</taxon>
        <taxon>Arundinoideae</taxon>
        <taxon>Arundineae</taxon>
        <taxon>Arundo</taxon>
    </lineage>
</organism>
<evidence type="ECO:0000313" key="1">
    <source>
        <dbReference type="EMBL" id="JAD95398.1"/>
    </source>
</evidence>
<proteinExistence type="predicted"/>
<sequence length="135" mass="15361">MCQIMYYKNAAGVFINTVWPIFCSKKDWHKTGMPIVHNKHAILPINISSQFKDQRSLTCRIAKECVSELIISKSTELISIQISWSVIRGMVNKHPINIVSILVEKGNFVFSTKTWNPDVLRGVRCICIIFIVGPI</sequence>
<reference evidence="1" key="1">
    <citation type="submission" date="2014-09" db="EMBL/GenBank/DDBJ databases">
        <authorList>
            <person name="Magalhaes I.L.F."/>
            <person name="Oliveira U."/>
            <person name="Santos F.R."/>
            <person name="Vidigal T.H.D.A."/>
            <person name="Brescovit A.D."/>
            <person name="Santos A.J."/>
        </authorList>
    </citation>
    <scope>NUCLEOTIDE SEQUENCE</scope>
    <source>
        <tissue evidence="1">Shoot tissue taken approximately 20 cm above the soil surface</tissue>
    </source>
</reference>
<accession>A0A0A9E8N0</accession>
<name>A0A0A9E8N0_ARUDO</name>